<keyword evidence="3" id="KW-1185">Reference proteome</keyword>
<dbReference type="Proteomes" id="UP000009168">
    <property type="component" value="Unassembled WGS sequence"/>
</dbReference>
<gene>
    <name evidence="2" type="ORF">TTHERM_00784590</name>
</gene>
<sequence length="67" mass="7764">MRQFAKSVPAPNNELLWWQPSNRTPPGHQRAEETPQAGNRTGKTRRLLWWKDNILINCQANRSAILV</sequence>
<dbReference type="GeneID" id="7841981"/>
<dbReference type="AlphaFoldDB" id="Q231N0"/>
<dbReference type="RefSeq" id="XP_001011517.1">
    <property type="nucleotide sequence ID" value="XM_001011517.1"/>
</dbReference>
<evidence type="ECO:0000313" key="3">
    <source>
        <dbReference type="Proteomes" id="UP000009168"/>
    </source>
</evidence>
<name>Q231N0_TETTS</name>
<evidence type="ECO:0000313" key="2">
    <source>
        <dbReference type="EMBL" id="EAR91272.1"/>
    </source>
</evidence>
<dbReference type="KEGG" id="tet:TTHERM_00784590"/>
<reference evidence="3" key="1">
    <citation type="journal article" date="2006" name="PLoS Biol.">
        <title>Macronuclear genome sequence of the ciliate Tetrahymena thermophila, a model eukaryote.</title>
        <authorList>
            <person name="Eisen J.A."/>
            <person name="Coyne R.S."/>
            <person name="Wu M."/>
            <person name="Wu D."/>
            <person name="Thiagarajan M."/>
            <person name="Wortman J.R."/>
            <person name="Badger J.H."/>
            <person name="Ren Q."/>
            <person name="Amedeo P."/>
            <person name="Jones K.M."/>
            <person name="Tallon L.J."/>
            <person name="Delcher A.L."/>
            <person name="Salzberg S.L."/>
            <person name="Silva J.C."/>
            <person name="Haas B.J."/>
            <person name="Majoros W.H."/>
            <person name="Farzad M."/>
            <person name="Carlton J.M."/>
            <person name="Smith R.K. Jr."/>
            <person name="Garg J."/>
            <person name="Pearlman R.E."/>
            <person name="Karrer K.M."/>
            <person name="Sun L."/>
            <person name="Manning G."/>
            <person name="Elde N.C."/>
            <person name="Turkewitz A.P."/>
            <person name="Asai D.J."/>
            <person name="Wilkes D.E."/>
            <person name="Wang Y."/>
            <person name="Cai H."/>
            <person name="Collins K."/>
            <person name="Stewart B.A."/>
            <person name="Lee S.R."/>
            <person name="Wilamowska K."/>
            <person name="Weinberg Z."/>
            <person name="Ruzzo W.L."/>
            <person name="Wloga D."/>
            <person name="Gaertig J."/>
            <person name="Frankel J."/>
            <person name="Tsao C.-C."/>
            <person name="Gorovsky M.A."/>
            <person name="Keeling P.J."/>
            <person name="Waller R.F."/>
            <person name="Patron N.J."/>
            <person name="Cherry J.M."/>
            <person name="Stover N.A."/>
            <person name="Krieger C.J."/>
            <person name="del Toro C."/>
            <person name="Ryder H.F."/>
            <person name="Williamson S.C."/>
            <person name="Barbeau R.A."/>
            <person name="Hamilton E.P."/>
            <person name="Orias E."/>
        </authorList>
    </citation>
    <scope>NUCLEOTIDE SEQUENCE [LARGE SCALE GENOMIC DNA]</scope>
    <source>
        <strain evidence="3">SB210</strain>
    </source>
</reference>
<protein>
    <submittedName>
        <fullName evidence="2">Uncharacterized protein</fullName>
    </submittedName>
</protein>
<accession>Q231N0</accession>
<feature type="region of interest" description="Disordered" evidence="1">
    <location>
        <begin position="1"/>
        <end position="43"/>
    </location>
</feature>
<organism evidence="2 3">
    <name type="scientific">Tetrahymena thermophila (strain SB210)</name>
    <dbReference type="NCBI Taxonomy" id="312017"/>
    <lineage>
        <taxon>Eukaryota</taxon>
        <taxon>Sar</taxon>
        <taxon>Alveolata</taxon>
        <taxon>Ciliophora</taxon>
        <taxon>Intramacronucleata</taxon>
        <taxon>Oligohymenophorea</taxon>
        <taxon>Hymenostomatida</taxon>
        <taxon>Tetrahymenina</taxon>
        <taxon>Tetrahymenidae</taxon>
        <taxon>Tetrahymena</taxon>
    </lineage>
</organism>
<dbReference type="InParanoid" id="Q231N0"/>
<dbReference type="EMBL" id="GG662770">
    <property type="protein sequence ID" value="EAR91272.1"/>
    <property type="molecule type" value="Genomic_DNA"/>
</dbReference>
<evidence type="ECO:0000256" key="1">
    <source>
        <dbReference type="SAM" id="MobiDB-lite"/>
    </source>
</evidence>
<dbReference type="HOGENOM" id="CLU_2818134_0_0_1"/>
<proteinExistence type="predicted"/>